<dbReference type="PROSITE" id="PS51668">
    <property type="entry name" value="TSAA_2"/>
    <property type="match status" value="1"/>
</dbReference>
<dbReference type="Gene3D" id="2.40.30.70">
    <property type="entry name" value="YaeB-like"/>
    <property type="match status" value="1"/>
</dbReference>
<keyword evidence="1" id="KW-0949">S-adenosyl-L-methionine</keyword>
<evidence type="ECO:0000256" key="2">
    <source>
        <dbReference type="ARBA" id="ARBA00033753"/>
    </source>
</evidence>
<evidence type="ECO:0000313" key="4">
    <source>
        <dbReference type="EMBL" id="SMF76697.1"/>
    </source>
</evidence>
<dbReference type="GO" id="GO:0008168">
    <property type="term" value="F:methyltransferase activity"/>
    <property type="evidence" value="ECO:0007669"/>
    <property type="project" value="UniProtKB-KW"/>
</dbReference>
<feature type="domain" description="TsaA-like" evidence="3">
    <location>
        <begin position="5"/>
        <end position="138"/>
    </location>
</feature>
<reference evidence="5" key="1">
    <citation type="submission" date="2017-04" db="EMBL/GenBank/DDBJ databases">
        <authorList>
            <person name="Varghese N."/>
            <person name="Submissions S."/>
        </authorList>
    </citation>
    <scope>NUCLEOTIDE SEQUENCE [LARGE SCALE GENOMIC DNA]</scope>
    <source>
        <strain evidence="5">RKEM611</strain>
    </source>
</reference>
<dbReference type="InterPro" id="IPR023370">
    <property type="entry name" value="TrmO-like_N"/>
</dbReference>
<dbReference type="Proteomes" id="UP000192907">
    <property type="component" value="Unassembled WGS sequence"/>
</dbReference>
<dbReference type="InterPro" id="IPR040372">
    <property type="entry name" value="YaeB-like"/>
</dbReference>
<sequence>MKIEMQSIGYVENPRKEIQDDYWGQVESKIILDETIFKPDATANLESFSHLEVIFYLDRISDEKIELGSRHPRNNPSFPKVGIFGQRTKNRFNKIGVSRCKLLKVEGLTLTVRALDAISGTPILDIKPLLKSFLPEDEIIEPDWTKNVMKDYYKD</sequence>
<dbReference type="EMBL" id="FWZT01000030">
    <property type="protein sequence ID" value="SMF76697.1"/>
    <property type="molecule type" value="Genomic_DNA"/>
</dbReference>
<comment type="similarity">
    <text evidence="2">Belongs to the tRNA methyltransferase O family.</text>
</comment>
<dbReference type="InterPro" id="IPR036414">
    <property type="entry name" value="YaeB_N_sf"/>
</dbReference>
<accession>A0A1Y6CTF8</accession>
<dbReference type="CDD" id="cd09281">
    <property type="entry name" value="UPF0066"/>
    <property type="match status" value="1"/>
</dbReference>
<dbReference type="InterPro" id="IPR036413">
    <property type="entry name" value="YaeB-like_sf"/>
</dbReference>
<evidence type="ECO:0000313" key="5">
    <source>
        <dbReference type="Proteomes" id="UP000192907"/>
    </source>
</evidence>
<dbReference type="RefSeq" id="WP_132324924.1">
    <property type="nucleotide sequence ID" value="NZ_FWZT01000030.1"/>
</dbReference>
<keyword evidence="5" id="KW-1185">Reference proteome</keyword>
<proteinExistence type="inferred from homology"/>
<dbReference type="SUPFAM" id="SSF118196">
    <property type="entry name" value="YaeB-like"/>
    <property type="match status" value="1"/>
</dbReference>
<evidence type="ECO:0000259" key="3">
    <source>
        <dbReference type="PROSITE" id="PS51668"/>
    </source>
</evidence>
<dbReference type="AlphaFoldDB" id="A0A1Y6CTF8"/>
<gene>
    <name evidence="4" type="ORF">SAMN06296036_13054</name>
</gene>
<dbReference type="PANTHER" id="PTHR12818:SF0">
    <property type="entry name" value="TRNA (ADENINE(37)-N6)-METHYLTRANSFERASE"/>
    <property type="match status" value="1"/>
</dbReference>
<keyword evidence="4" id="KW-0808">Transferase</keyword>
<organism evidence="4 5">
    <name type="scientific">Pseudobacteriovorax antillogorgiicola</name>
    <dbReference type="NCBI Taxonomy" id="1513793"/>
    <lineage>
        <taxon>Bacteria</taxon>
        <taxon>Pseudomonadati</taxon>
        <taxon>Bdellovibrionota</taxon>
        <taxon>Oligoflexia</taxon>
        <taxon>Oligoflexales</taxon>
        <taxon>Pseudobacteriovoracaceae</taxon>
        <taxon>Pseudobacteriovorax</taxon>
    </lineage>
</organism>
<evidence type="ECO:0000256" key="1">
    <source>
        <dbReference type="ARBA" id="ARBA00022691"/>
    </source>
</evidence>
<protein>
    <submittedName>
        <fullName evidence="4">tRNA-Thr(GGU) m(6)t(6)A37 methyltransferase TsaA</fullName>
    </submittedName>
</protein>
<name>A0A1Y6CTF8_9BACT</name>
<dbReference type="PANTHER" id="PTHR12818">
    <property type="entry name" value="TRNA (ADENINE(37)-N6)-METHYLTRANSFERASE"/>
    <property type="match status" value="1"/>
</dbReference>
<keyword evidence="4" id="KW-0489">Methyltransferase</keyword>
<dbReference type="GO" id="GO:0032259">
    <property type="term" value="P:methylation"/>
    <property type="evidence" value="ECO:0007669"/>
    <property type="project" value="UniProtKB-KW"/>
</dbReference>
<dbReference type="OrthoDB" id="5290300at2"/>
<dbReference type="Pfam" id="PF01980">
    <property type="entry name" value="TrmO_N"/>
    <property type="match status" value="1"/>
</dbReference>
<dbReference type="STRING" id="1513793.SAMN06296036_13054"/>